<dbReference type="InterPro" id="IPR053905">
    <property type="entry name" value="EF-G-like_DII"/>
</dbReference>
<dbReference type="InterPro" id="IPR000795">
    <property type="entry name" value="T_Tr_GTP-bd_dom"/>
</dbReference>
<organism evidence="10 11">
    <name type="scientific">Candidatus Ryanbacteria bacterium CG10_big_fil_rev_8_21_14_0_10_43_42</name>
    <dbReference type="NCBI Taxonomy" id="1974864"/>
    <lineage>
        <taxon>Bacteria</taxon>
        <taxon>Candidatus Ryaniibacteriota</taxon>
    </lineage>
</organism>
<dbReference type="Pfam" id="PF11987">
    <property type="entry name" value="IF-2"/>
    <property type="match status" value="1"/>
</dbReference>
<dbReference type="Gene3D" id="3.40.50.10050">
    <property type="entry name" value="Translation initiation factor IF- 2, domain 3"/>
    <property type="match status" value="1"/>
</dbReference>
<evidence type="ECO:0000259" key="9">
    <source>
        <dbReference type="PROSITE" id="PS51722"/>
    </source>
</evidence>
<dbReference type="GO" id="GO:0003924">
    <property type="term" value="F:GTPase activity"/>
    <property type="evidence" value="ECO:0007669"/>
    <property type="project" value="InterPro"/>
</dbReference>
<protein>
    <recommendedName>
        <fullName evidence="2 7">Translation initiation factor IF-2</fullName>
    </recommendedName>
</protein>
<keyword evidence="3 8" id="KW-0396">Initiation factor</keyword>
<dbReference type="InterPro" id="IPR000178">
    <property type="entry name" value="TF_IF2_bacterial-like"/>
</dbReference>
<dbReference type="InterPro" id="IPR023115">
    <property type="entry name" value="TIF_IF2_dom3"/>
</dbReference>
<dbReference type="NCBIfam" id="TIGR00231">
    <property type="entry name" value="small_GTP"/>
    <property type="match status" value="1"/>
</dbReference>
<comment type="caution">
    <text evidence="10">The sequence shown here is derived from an EMBL/GenBank/DDBJ whole genome shotgun (WGS) entry which is preliminary data.</text>
</comment>
<comment type="function">
    <text evidence="8">One of the essential components for the initiation of protein synthesis. Protects formylmethionyl-tRNA from spontaneous hydrolysis and promotes its binding to the 30S ribosomal subunits. Also involved in the hydrolysis of GTP during the formation of the 70S ribosomal complex.</text>
</comment>
<evidence type="ECO:0000256" key="2">
    <source>
        <dbReference type="ARBA" id="ARBA00020675"/>
    </source>
</evidence>
<evidence type="ECO:0000256" key="5">
    <source>
        <dbReference type="ARBA" id="ARBA00022917"/>
    </source>
</evidence>
<accession>A0A2M8KXN7</accession>
<dbReference type="InterPro" id="IPR005225">
    <property type="entry name" value="Small_GTP-bd"/>
</dbReference>
<dbReference type="SUPFAM" id="SSF50447">
    <property type="entry name" value="Translation proteins"/>
    <property type="match status" value="2"/>
</dbReference>
<dbReference type="GO" id="GO:0005737">
    <property type="term" value="C:cytoplasm"/>
    <property type="evidence" value="ECO:0007669"/>
    <property type="project" value="UniProtKB-UniRule"/>
</dbReference>
<proteinExistence type="inferred from homology"/>
<keyword evidence="4" id="KW-0547">Nucleotide-binding</keyword>
<evidence type="ECO:0000256" key="6">
    <source>
        <dbReference type="ARBA" id="ARBA00023134"/>
    </source>
</evidence>
<dbReference type="Proteomes" id="UP000229098">
    <property type="component" value="Unassembled WGS sequence"/>
</dbReference>
<evidence type="ECO:0000313" key="10">
    <source>
        <dbReference type="EMBL" id="PJE64698.1"/>
    </source>
</evidence>
<dbReference type="PANTHER" id="PTHR43381:SF5">
    <property type="entry name" value="TR-TYPE G DOMAIN-CONTAINING PROTEIN"/>
    <property type="match status" value="1"/>
</dbReference>
<reference evidence="11" key="1">
    <citation type="submission" date="2017-09" db="EMBL/GenBank/DDBJ databases">
        <title>Depth-based differentiation of microbial function through sediment-hosted aquifers and enrichment of novel symbionts in the deep terrestrial subsurface.</title>
        <authorList>
            <person name="Probst A.J."/>
            <person name="Ladd B."/>
            <person name="Jarett J.K."/>
            <person name="Geller-Mcgrath D.E."/>
            <person name="Sieber C.M.K."/>
            <person name="Emerson J.B."/>
            <person name="Anantharaman K."/>
            <person name="Thomas B.C."/>
            <person name="Malmstrom R."/>
            <person name="Stieglmeier M."/>
            <person name="Klingl A."/>
            <person name="Woyke T."/>
            <person name="Ryan C.M."/>
            <person name="Banfield J.F."/>
        </authorList>
    </citation>
    <scope>NUCLEOTIDE SEQUENCE [LARGE SCALE GENOMIC DNA]</scope>
</reference>
<dbReference type="SUPFAM" id="SSF52156">
    <property type="entry name" value="Initiation factor IF2/eIF5b, domain 3"/>
    <property type="match status" value="1"/>
</dbReference>
<keyword evidence="6" id="KW-0342">GTP-binding</keyword>
<gene>
    <name evidence="10" type="primary">infB</name>
    <name evidence="10" type="ORF">COU90_01430</name>
</gene>
<dbReference type="Gene3D" id="2.40.30.10">
    <property type="entry name" value="Translation factors"/>
    <property type="match status" value="2"/>
</dbReference>
<keyword evidence="5 8" id="KW-0648">Protein biosynthesis</keyword>
<dbReference type="InterPro" id="IPR027417">
    <property type="entry name" value="P-loop_NTPase"/>
</dbReference>
<dbReference type="GO" id="GO:0005525">
    <property type="term" value="F:GTP binding"/>
    <property type="evidence" value="ECO:0007669"/>
    <property type="project" value="UniProtKB-KW"/>
</dbReference>
<dbReference type="FunFam" id="3.40.50.10050:FF:000001">
    <property type="entry name" value="Translation initiation factor IF-2"/>
    <property type="match status" value="1"/>
</dbReference>
<dbReference type="PANTHER" id="PTHR43381">
    <property type="entry name" value="TRANSLATION INITIATION FACTOR IF-2-RELATED"/>
    <property type="match status" value="1"/>
</dbReference>
<dbReference type="Pfam" id="PF22042">
    <property type="entry name" value="EF-G_D2"/>
    <property type="match status" value="1"/>
</dbReference>
<evidence type="ECO:0000256" key="8">
    <source>
        <dbReference type="RuleBase" id="RU000644"/>
    </source>
</evidence>
<dbReference type="Pfam" id="PF00009">
    <property type="entry name" value="GTP_EFTU"/>
    <property type="match status" value="1"/>
</dbReference>
<dbReference type="InterPro" id="IPR036925">
    <property type="entry name" value="TIF_IF2_dom3_sf"/>
</dbReference>
<comment type="similarity">
    <text evidence="1 8">Belongs to the TRAFAC class translation factor GTPase superfamily. Classic translation factor GTPase family. IF-2 subfamily.</text>
</comment>
<dbReference type="InterPro" id="IPR015760">
    <property type="entry name" value="TIF_IF2"/>
</dbReference>
<dbReference type="CDD" id="cd01887">
    <property type="entry name" value="IF2_eIF5B"/>
    <property type="match status" value="1"/>
</dbReference>
<dbReference type="NCBIfam" id="TIGR00487">
    <property type="entry name" value="IF-2"/>
    <property type="match status" value="1"/>
</dbReference>
<dbReference type="Gene3D" id="3.40.50.300">
    <property type="entry name" value="P-loop containing nucleotide triphosphate hydrolases"/>
    <property type="match status" value="1"/>
</dbReference>
<evidence type="ECO:0000256" key="1">
    <source>
        <dbReference type="ARBA" id="ARBA00007733"/>
    </source>
</evidence>
<dbReference type="SUPFAM" id="SSF52540">
    <property type="entry name" value="P-loop containing nucleoside triphosphate hydrolases"/>
    <property type="match status" value="1"/>
</dbReference>
<sequence>MPKKSKEQNNEAHTVRPPVVVVMGHIDHGKTTFLDYIREANVAGGESGGITQHVGAHEMKHNDRRITFLDTPGHEAFSRMRARGAGVADVAILMVAADDGVKPQTIEALKAIKDAGIPFVVGINKIDKLEAAPDKVKGELAEHEVLVEGWGGNIPVGLISAKTGEGVPDLLDLILLVADLEEFTGDPSLPGRGVVIESHMDGRRGVTVTLLIKDGTLRRGDWVRVGNCLASIKIMEDSNGDIQNEAIFSSPMRVLGFSAVPEVGQEFVAFANKKEAEKFMFEDRPLAEDSTDESKTEEEKKDVVEIPILIKADVTGSEEAIAQKIEELSKGPNITLRVLRSGLGDISDDDVKAVSAQEGAIIVGFKVRASASAHALAERFSVTIKTFDIIYELIDWLKEAVENRIPPEVERVEGGKLLVLKVFNNEKNKQVFGGKVTEGALRIKAIFDLVRKEHVIGTGTITNLQQNKMNVQEVLAGLECGLAAEANAEIKEGDVIATYSEQVTQRKLSV</sequence>
<name>A0A2M8KXN7_9BACT</name>
<dbReference type="PROSITE" id="PS51722">
    <property type="entry name" value="G_TR_2"/>
    <property type="match status" value="1"/>
</dbReference>
<evidence type="ECO:0000256" key="4">
    <source>
        <dbReference type="ARBA" id="ARBA00022741"/>
    </source>
</evidence>
<dbReference type="AlphaFoldDB" id="A0A2M8KXN7"/>
<dbReference type="GO" id="GO:0003743">
    <property type="term" value="F:translation initiation factor activity"/>
    <property type="evidence" value="ECO:0007669"/>
    <property type="project" value="UniProtKB-UniRule"/>
</dbReference>
<feature type="domain" description="Tr-type G" evidence="9">
    <location>
        <begin position="15"/>
        <end position="188"/>
    </location>
</feature>
<evidence type="ECO:0000256" key="3">
    <source>
        <dbReference type="ARBA" id="ARBA00022540"/>
    </source>
</evidence>
<evidence type="ECO:0000256" key="7">
    <source>
        <dbReference type="NCBIfam" id="TIGR00487"/>
    </source>
</evidence>
<dbReference type="EMBL" id="PFEF01000004">
    <property type="protein sequence ID" value="PJE64698.1"/>
    <property type="molecule type" value="Genomic_DNA"/>
</dbReference>
<dbReference type="InterPro" id="IPR009000">
    <property type="entry name" value="Transl_B-barrel_sf"/>
</dbReference>
<dbReference type="FunFam" id="3.40.50.300:FF:000019">
    <property type="entry name" value="Translation initiation factor IF-2"/>
    <property type="match status" value="1"/>
</dbReference>
<evidence type="ECO:0000313" key="11">
    <source>
        <dbReference type="Proteomes" id="UP000229098"/>
    </source>
</evidence>